<keyword evidence="2" id="KW-1185">Reference proteome</keyword>
<organism evidence="1 2">
    <name type="scientific">Pararge aegeria aegeria</name>
    <dbReference type="NCBI Taxonomy" id="348720"/>
    <lineage>
        <taxon>Eukaryota</taxon>
        <taxon>Metazoa</taxon>
        <taxon>Ecdysozoa</taxon>
        <taxon>Arthropoda</taxon>
        <taxon>Hexapoda</taxon>
        <taxon>Insecta</taxon>
        <taxon>Pterygota</taxon>
        <taxon>Neoptera</taxon>
        <taxon>Endopterygota</taxon>
        <taxon>Lepidoptera</taxon>
        <taxon>Glossata</taxon>
        <taxon>Ditrysia</taxon>
        <taxon>Papilionoidea</taxon>
        <taxon>Nymphalidae</taxon>
        <taxon>Satyrinae</taxon>
        <taxon>Satyrini</taxon>
        <taxon>Parargina</taxon>
        <taxon>Pararge</taxon>
    </lineage>
</organism>
<evidence type="ECO:0000313" key="1">
    <source>
        <dbReference type="EMBL" id="CAH2230679.1"/>
    </source>
</evidence>
<accession>A0A8S4R3W6</accession>
<gene>
    <name evidence="1" type="primary">jg5398</name>
    <name evidence="1" type="ORF">PAEG_LOCUS9866</name>
</gene>
<protein>
    <submittedName>
        <fullName evidence="1">Jg5398 protein</fullName>
    </submittedName>
</protein>
<proteinExistence type="predicted"/>
<comment type="caution">
    <text evidence="1">The sequence shown here is derived from an EMBL/GenBank/DDBJ whole genome shotgun (WGS) entry which is preliminary data.</text>
</comment>
<dbReference type="Proteomes" id="UP000838756">
    <property type="component" value="Unassembled WGS sequence"/>
</dbReference>
<reference evidence="1" key="1">
    <citation type="submission" date="2022-03" db="EMBL/GenBank/DDBJ databases">
        <authorList>
            <person name="Lindestad O."/>
        </authorList>
    </citation>
    <scope>NUCLEOTIDE SEQUENCE</scope>
</reference>
<dbReference type="EMBL" id="CAKXAJ010024823">
    <property type="protein sequence ID" value="CAH2230679.1"/>
    <property type="molecule type" value="Genomic_DNA"/>
</dbReference>
<name>A0A8S4R3W6_9NEOP</name>
<evidence type="ECO:0000313" key="2">
    <source>
        <dbReference type="Proteomes" id="UP000838756"/>
    </source>
</evidence>
<sequence>MRIGGGLARLPPVLFEGTVIPWNSAVRDLGLILDNTMSWVPQVSEMSRKIFAAVGYLRRWKKFLPLKTKILLANSLLLPILDYADICYLDLSETMLDKLERLQNTPPYLKERFNFLGSNVQCYLRAKDDNRLHVPASHSHAYGNSFTVKVVILWNGLPRDIRQSKSLSIFKSRLKEYYLSTES</sequence>
<dbReference type="OrthoDB" id="7483346at2759"/>
<dbReference type="AlphaFoldDB" id="A0A8S4R3W6"/>